<accession>A0A1S3DTJ3</accession>
<evidence type="ECO:0000256" key="4">
    <source>
        <dbReference type="SAM" id="SignalP"/>
    </source>
</evidence>
<feature type="region of interest" description="Disordered" evidence="3">
    <location>
        <begin position="96"/>
        <end position="131"/>
    </location>
</feature>
<evidence type="ECO:0000313" key="6">
    <source>
        <dbReference type="Proteomes" id="UP000079169"/>
    </source>
</evidence>
<keyword evidence="2" id="KW-0677">Repeat</keyword>
<dbReference type="SMR" id="A0A1S3DTJ3"/>
<evidence type="ECO:0000259" key="5">
    <source>
        <dbReference type="SMART" id="SM00247"/>
    </source>
</evidence>
<dbReference type="SMART" id="SM00247">
    <property type="entry name" value="XTALbg"/>
    <property type="match status" value="1"/>
</dbReference>
<sequence length="131" mass="13938">MATSTLLLSTFAVVLLFSLLPGGYSWRATLHRDSDFRGGHIELSGNGCRGIPGDFNDRTSSVNTHGGCIRLYQNSGCTGKSLELFPGSGSHNNLKAHGFNDKASSVGNCPRGKRDVHDGYSSSFSSHSGME</sequence>
<dbReference type="InterPro" id="IPR001064">
    <property type="entry name" value="Beta/gamma_crystallin"/>
</dbReference>
<keyword evidence="4" id="KW-0732">Signal</keyword>
<organism evidence="6 7">
    <name type="scientific">Diaphorina citri</name>
    <name type="common">Asian citrus psyllid</name>
    <dbReference type="NCBI Taxonomy" id="121845"/>
    <lineage>
        <taxon>Eukaryota</taxon>
        <taxon>Metazoa</taxon>
        <taxon>Ecdysozoa</taxon>
        <taxon>Arthropoda</taxon>
        <taxon>Hexapoda</taxon>
        <taxon>Insecta</taxon>
        <taxon>Pterygota</taxon>
        <taxon>Neoptera</taxon>
        <taxon>Paraneoptera</taxon>
        <taxon>Hemiptera</taxon>
        <taxon>Sternorrhyncha</taxon>
        <taxon>Psylloidea</taxon>
        <taxon>Psyllidae</taxon>
        <taxon>Diaphorininae</taxon>
        <taxon>Diaphorina</taxon>
    </lineage>
</organism>
<protein>
    <submittedName>
        <fullName evidence="7">Uncharacterized protein LOC103524398</fullName>
    </submittedName>
</protein>
<dbReference type="Gene3D" id="2.60.20.10">
    <property type="entry name" value="Crystallins"/>
    <property type="match status" value="1"/>
</dbReference>
<dbReference type="SUPFAM" id="SSF49695">
    <property type="entry name" value="gamma-Crystallin-like"/>
    <property type="match status" value="1"/>
</dbReference>
<comment type="similarity">
    <text evidence="1">Belongs to the beta/gamma-crystallin family.</text>
</comment>
<dbReference type="RefSeq" id="XP_008487632.1">
    <property type="nucleotide sequence ID" value="XM_008489410.3"/>
</dbReference>
<feature type="signal peptide" evidence="4">
    <location>
        <begin position="1"/>
        <end position="25"/>
    </location>
</feature>
<reference evidence="7" key="1">
    <citation type="submission" date="2025-08" db="UniProtKB">
        <authorList>
            <consortium name="RefSeq"/>
        </authorList>
    </citation>
    <scope>IDENTIFICATION</scope>
</reference>
<dbReference type="GeneID" id="103524398"/>
<dbReference type="OMA" id="NDRIMAC"/>
<proteinExistence type="inferred from homology"/>
<evidence type="ECO:0000256" key="1">
    <source>
        <dbReference type="ARBA" id="ARBA00009646"/>
    </source>
</evidence>
<keyword evidence="6" id="KW-1185">Reference proteome</keyword>
<evidence type="ECO:0000313" key="7">
    <source>
        <dbReference type="RefSeq" id="XP_008487632.1"/>
    </source>
</evidence>
<dbReference type="InterPro" id="IPR011024">
    <property type="entry name" value="G_crystallin-like"/>
</dbReference>
<feature type="compositionally biased region" description="Low complexity" evidence="3">
    <location>
        <begin position="121"/>
        <end position="131"/>
    </location>
</feature>
<evidence type="ECO:0000256" key="3">
    <source>
        <dbReference type="SAM" id="MobiDB-lite"/>
    </source>
</evidence>
<gene>
    <name evidence="7" type="primary">LOC103524398</name>
</gene>
<evidence type="ECO:0000256" key="2">
    <source>
        <dbReference type="ARBA" id="ARBA00022737"/>
    </source>
</evidence>
<feature type="domain" description="Beta/gamma crystallin 'Greek key'" evidence="5">
    <location>
        <begin position="27"/>
        <end position="109"/>
    </location>
</feature>
<dbReference type="PaxDb" id="121845-A0A1S3DTJ3"/>
<dbReference type="AlphaFoldDB" id="A0A1S3DTJ3"/>
<name>A0A1S3DTJ3_DIACI</name>
<dbReference type="Proteomes" id="UP000079169">
    <property type="component" value="Unplaced"/>
</dbReference>
<feature type="chain" id="PRO_5010186157" evidence="4">
    <location>
        <begin position="26"/>
        <end position="131"/>
    </location>
</feature>
<dbReference type="KEGG" id="dci:103524398"/>